<evidence type="ECO:0000256" key="18">
    <source>
        <dbReference type="ARBA" id="ARBA00037796"/>
    </source>
</evidence>
<dbReference type="RefSeq" id="XP_070480774.1">
    <property type="nucleotide sequence ID" value="XM_070624673.1"/>
</dbReference>
<keyword evidence="24" id="KW-1185">Reference proteome</keyword>
<feature type="region of interest" description="Disordered" evidence="23">
    <location>
        <begin position="1"/>
        <end position="21"/>
    </location>
</feature>
<evidence type="ECO:0000256" key="19">
    <source>
        <dbReference type="ARBA" id="ARBA00037871"/>
    </source>
</evidence>
<feature type="compositionally biased region" description="Basic and acidic residues" evidence="23">
    <location>
        <begin position="306"/>
        <end position="324"/>
    </location>
</feature>
<protein>
    <recommendedName>
        <fullName evidence="21">Paralemmin-1</fullName>
    </recommendedName>
    <alternativeName>
        <fullName evidence="22">Paralemmin</fullName>
    </alternativeName>
</protein>
<comment type="subcellular location">
    <subcellularLocation>
        <location evidence="18">Apicolateral cell membrane</location>
        <topology evidence="18">Lipid-anchor</topology>
    </subcellularLocation>
    <subcellularLocation>
        <location evidence="19">Basolateral cell membrane</location>
        <topology evidence="19">Lipid-anchor</topology>
    </subcellularLocation>
    <subcellularLocation>
        <location evidence="2">Cell membrane</location>
        <topology evidence="2">Lipid-anchor</topology>
        <orientation evidence="2">Cytoplasmic side</orientation>
    </subcellularLocation>
    <subcellularLocation>
        <location evidence="3">Cell projection</location>
        <location evidence="3">Axon</location>
    </subcellularLocation>
    <subcellularLocation>
        <location evidence="1">Cell projection</location>
        <location evidence="1">Dendrite</location>
    </subcellularLocation>
    <subcellularLocation>
        <location evidence="5">Cell projection</location>
        <location evidence="5">Dendritic spine</location>
    </subcellularLocation>
    <subcellularLocation>
        <location evidence="4">Cell projection</location>
        <location evidence="4">Filopodium membrane</location>
        <topology evidence="4">Lipid-anchor</topology>
    </subcellularLocation>
</comment>
<evidence type="ECO:0000256" key="17">
    <source>
        <dbReference type="ARBA" id="ARBA00023289"/>
    </source>
</evidence>
<keyword evidence="15" id="KW-0966">Cell projection</keyword>
<sequence>MGPQMEQPRVGGPGTGGVGGGVRVGVLVAETTSQQERLQAIAEKRRRQAEMENQRRQLEDARRQLQHLKSKALRERWLLEGAPCSASDGDEDLRRQMEADEQRARLLEEAIGRLEKEIEALENADTAPATAREPAAAPSPAQEEEKAEVVVNSQQSPVGTPKEKRVSTPARTAAGATMMKADHGGEGQGDRGDPGAVQHHLAPPGAAPPGHQGVRGRDQSGPRRGRHCHERDPPAELLRGGRTHPQGGRGHAERGGVCGRVGGDPGGPGGGRADHALQAGDHRGAGAAGRGHLGPPGHPARPGAPRHHDLHGLSERGGRGRDPEGAGPAGHHHRGAGGH</sequence>
<feature type="compositionally biased region" description="Low complexity" evidence="23">
    <location>
        <begin position="194"/>
        <end position="212"/>
    </location>
</feature>
<keyword evidence="8" id="KW-0488">Methylation</keyword>
<evidence type="ECO:0000256" key="22">
    <source>
        <dbReference type="ARBA" id="ARBA00041963"/>
    </source>
</evidence>
<evidence type="ECO:0000256" key="2">
    <source>
        <dbReference type="ARBA" id="ARBA00004342"/>
    </source>
</evidence>
<keyword evidence="14" id="KW-0564">Palmitate</keyword>
<evidence type="ECO:0000256" key="23">
    <source>
        <dbReference type="SAM" id="MobiDB-lite"/>
    </source>
</evidence>
<organism evidence="24 25">
    <name type="scientific">Equus przewalskii</name>
    <name type="common">Przewalski's horse</name>
    <name type="synonym">Equus caballus przewalskii</name>
    <dbReference type="NCBI Taxonomy" id="9798"/>
    <lineage>
        <taxon>Eukaryota</taxon>
        <taxon>Metazoa</taxon>
        <taxon>Chordata</taxon>
        <taxon>Craniata</taxon>
        <taxon>Vertebrata</taxon>
        <taxon>Euteleostomi</taxon>
        <taxon>Mammalia</taxon>
        <taxon>Eutheria</taxon>
        <taxon>Laurasiatheria</taxon>
        <taxon>Perissodactyla</taxon>
        <taxon>Equidae</taxon>
        <taxon>Equus</taxon>
    </lineage>
</organism>
<evidence type="ECO:0000256" key="1">
    <source>
        <dbReference type="ARBA" id="ARBA00004279"/>
    </source>
</evidence>
<feature type="compositionally biased region" description="Basic and acidic residues" evidence="23">
    <location>
        <begin position="272"/>
        <end position="284"/>
    </location>
</feature>
<name>A0ABM4PU96_EQUPR</name>
<keyword evidence="13" id="KW-0472">Membrane</keyword>
<dbReference type="Pfam" id="PF03285">
    <property type="entry name" value="Paralemmin"/>
    <property type="match status" value="1"/>
</dbReference>
<evidence type="ECO:0000256" key="16">
    <source>
        <dbReference type="ARBA" id="ARBA00023288"/>
    </source>
</evidence>
<evidence type="ECO:0000256" key="4">
    <source>
        <dbReference type="ARBA" id="ARBA00004527"/>
    </source>
</evidence>
<keyword evidence="16" id="KW-0449">Lipoprotein</keyword>
<keyword evidence="7" id="KW-1003">Cell membrane</keyword>
<evidence type="ECO:0000256" key="12">
    <source>
        <dbReference type="ARBA" id="ARBA00023054"/>
    </source>
</evidence>
<accession>A0ABM4PU96</accession>
<evidence type="ECO:0000256" key="11">
    <source>
        <dbReference type="ARBA" id="ARBA00023018"/>
    </source>
</evidence>
<evidence type="ECO:0000313" key="24">
    <source>
        <dbReference type="Proteomes" id="UP001652662"/>
    </source>
</evidence>
<evidence type="ECO:0000256" key="7">
    <source>
        <dbReference type="ARBA" id="ARBA00022475"/>
    </source>
</evidence>
<evidence type="ECO:0000256" key="9">
    <source>
        <dbReference type="ARBA" id="ARBA00022553"/>
    </source>
</evidence>
<feature type="compositionally biased region" description="Gly residues" evidence="23">
    <location>
        <begin position="256"/>
        <end position="271"/>
    </location>
</feature>
<comment type="subunit">
    <text evidence="20">Interacts with dopamine receptor DRD3.</text>
</comment>
<dbReference type="GeneID" id="139084059"/>
<evidence type="ECO:0000256" key="20">
    <source>
        <dbReference type="ARBA" id="ARBA00038823"/>
    </source>
</evidence>
<keyword evidence="11" id="KW-0770">Synapse</keyword>
<reference evidence="25" key="1">
    <citation type="submission" date="2025-08" db="UniProtKB">
        <authorList>
            <consortium name="RefSeq"/>
        </authorList>
    </citation>
    <scope>IDENTIFICATION</scope>
    <source>
        <tissue evidence="25">Blood</tissue>
    </source>
</reference>
<keyword evidence="17" id="KW-0636">Prenylation</keyword>
<feature type="compositionally biased region" description="Low complexity" evidence="23">
    <location>
        <begin position="127"/>
        <end position="141"/>
    </location>
</feature>
<dbReference type="Proteomes" id="UP001652662">
    <property type="component" value="Chromosome 6"/>
</dbReference>
<keyword evidence="10" id="KW-0133">Cell shape</keyword>
<evidence type="ECO:0000256" key="13">
    <source>
        <dbReference type="ARBA" id="ARBA00023136"/>
    </source>
</evidence>
<dbReference type="InterPro" id="IPR004965">
    <property type="entry name" value="Paralemmin"/>
</dbReference>
<evidence type="ECO:0000256" key="5">
    <source>
        <dbReference type="ARBA" id="ARBA00004552"/>
    </source>
</evidence>
<proteinExistence type="inferred from homology"/>
<evidence type="ECO:0000256" key="21">
    <source>
        <dbReference type="ARBA" id="ARBA00040790"/>
    </source>
</evidence>
<dbReference type="PANTHER" id="PTHR10498">
    <property type="entry name" value="PARALEMMIN-RELATED"/>
    <property type="match status" value="1"/>
</dbReference>
<evidence type="ECO:0000256" key="10">
    <source>
        <dbReference type="ARBA" id="ARBA00022960"/>
    </source>
</evidence>
<evidence type="ECO:0000256" key="15">
    <source>
        <dbReference type="ARBA" id="ARBA00023273"/>
    </source>
</evidence>
<keyword evidence="9" id="KW-0597">Phosphoprotein</keyword>
<evidence type="ECO:0000256" key="8">
    <source>
        <dbReference type="ARBA" id="ARBA00022481"/>
    </source>
</evidence>
<feature type="compositionally biased region" description="Basic and acidic residues" evidence="23">
    <location>
        <begin position="180"/>
        <end position="193"/>
    </location>
</feature>
<evidence type="ECO:0000256" key="14">
    <source>
        <dbReference type="ARBA" id="ARBA00023139"/>
    </source>
</evidence>
<feature type="region of interest" description="Disordered" evidence="23">
    <location>
        <begin position="117"/>
        <end position="339"/>
    </location>
</feature>
<feature type="compositionally biased region" description="Basic residues" evidence="23">
    <location>
        <begin position="330"/>
        <end position="339"/>
    </location>
</feature>
<dbReference type="PANTHER" id="PTHR10498:SF6">
    <property type="entry name" value="PARALEMMIN-1"/>
    <property type="match status" value="1"/>
</dbReference>
<evidence type="ECO:0000313" key="25">
    <source>
        <dbReference type="RefSeq" id="XP_070480774.1"/>
    </source>
</evidence>
<keyword evidence="12" id="KW-0175">Coiled coil</keyword>
<feature type="compositionally biased region" description="Gly residues" evidence="23">
    <location>
        <begin position="11"/>
        <end position="21"/>
    </location>
</feature>
<gene>
    <name evidence="25" type="primary">PALM</name>
</gene>
<evidence type="ECO:0000256" key="3">
    <source>
        <dbReference type="ARBA" id="ARBA00004489"/>
    </source>
</evidence>
<evidence type="ECO:0000256" key="6">
    <source>
        <dbReference type="ARBA" id="ARBA00005756"/>
    </source>
</evidence>
<comment type="similarity">
    <text evidence="6">Belongs to the paralemmin family.</text>
</comment>